<evidence type="ECO:0000313" key="2">
    <source>
        <dbReference type="Proteomes" id="UP000034081"/>
    </source>
</evidence>
<reference evidence="1 2" key="1">
    <citation type="journal article" date="2015" name="Nature">
        <title>rRNA introns, odd ribosomes, and small enigmatic genomes across a large radiation of phyla.</title>
        <authorList>
            <person name="Brown C.T."/>
            <person name="Hug L.A."/>
            <person name="Thomas B.C."/>
            <person name="Sharon I."/>
            <person name="Castelle C.J."/>
            <person name="Singh A."/>
            <person name="Wilkins M.J."/>
            <person name="Williams K.H."/>
            <person name="Banfield J.F."/>
        </authorList>
    </citation>
    <scope>NUCLEOTIDE SEQUENCE [LARGE SCALE GENOMIC DNA]</scope>
</reference>
<proteinExistence type="predicted"/>
<organism evidence="1 2">
    <name type="scientific">Candidatus Woesebacteria bacterium GW2011_GWB1_38_8</name>
    <dbReference type="NCBI Taxonomy" id="1618570"/>
    <lineage>
        <taxon>Bacteria</taxon>
        <taxon>Candidatus Woeseibacteriota</taxon>
    </lineage>
</organism>
<accession>A0A0G0L1J8</accession>
<gene>
    <name evidence="1" type="ORF">UT08_C0013G0009</name>
</gene>
<protein>
    <submittedName>
        <fullName evidence="1">Uncharacterized protein</fullName>
    </submittedName>
</protein>
<dbReference type="Proteomes" id="UP000034081">
    <property type="component" value="Unassembled WGS sequence"/>
</dbReference>
<sequence length="119" mass="13874">MKRKGKYNRVWKRLAKSKWAPLPKRELYPVLTSSISDKAFRLWICLRFMMLDFDDDPGNRITKVTMEELSEALHWSKSDVGRIFEELYEAGFPGLVICRGRGKYEIYDLGVNGVEPEGK</sequence>
<dbReference type="AlphaFoldDB" id="A0A0G0L1J8"/>
<name>A0A0G0L1J8_9BACT</name>
<dbReference type="STRING" id="1618570.UT08_C0013G0009"/>
<evidence type="ECO:0000313" key="1">
    <source>
        <dbReference type="EMBL" id="KKQ84872.1"/>
    </source>
</evidence>
<dbReference type="EMBL" id="LBVL01000013">
    <property type="protein sequence ID" value="KKQ84872.1"/>
    <property type="molecule type" value="Genomic_DNA"/>
</dbReference>
<comment type="caution">
    <text evidence="1">The sequence shown here is derived from an EMBL/GenBank/DDBJ whole genome shotgun (WGS) entry which is preliminary data.</text>
</comment>